<evidence type="ECO:0000256" key="5">
    <source>
        <dbReference type="ARBA" id="ARBA00023317"/>
    </source>
</evidence>
<feature type="binding site" evidence="8">
    <location>
        <position position="340"/>
    </location>
    <ligand>
        <name>substrate</name>
    </ligand>
</feature>
<dbReference type="InterPro" id="IPR015422">
    <property type="entry name" value="PyrdxlP-dep_Trfase_small"/>
</dbReference>
<dbReference type="InterPro" id="IPR000192">
    <property type="entry name" value="Aminotrans_V_dom"/>
</dbReference>
<comment type="catalytic activity">
    <reaction evidence="7">
        <text>(2-aminoethyl)phosphonate + pyruvate = phosphonoacetaldehyde + L-alanine</text>
        <dbReference type="Rhea" id="RHEA:17021"/>
        <dbReference type="ChEBI" id="CHEBI:15361"/>
        <dbReference type="ChEBI" id="CHEBI:57418"/>
        <dbReference type="ChEBI" id="CHEBI:57972"/>
        <dbReference type="ChEBI" id="CHEBI:58383"/>
        <dbReference type="EC" id="2.6.1.37"/>
    </reaction>
</comment>
<keyword evidence="4 9" id="KW-0663">Pyridoxal phosphate</keyword>
<dbReference type="KEGG" id="bip:Bint_1241"/>
<keyword evidence="3 11" id="KW-0808">Transferase</keyword>
<dbReference type="PIRSF" id="PIRSF000524">
    <property type="entry name" value="SPT"/>
    <property type="match status" value="1"/>
</dbReference>
<evidence type="ECO:0000256" key="1">
    <source>
        <dbReference type="ARBA" id="ARBA00001933"/>
    </source>
</evidence>
<keyword evidence="2 11" id="KW-0032">Aminotransferase</keyword>
<dbReference type="eggNOG" id="COG0075">
    <property type="taxonomic scope" value="Bacteria"/>
</dbReference>
<gene>
    <name evidence="11" type="ordered locus">Bint_1241</name>
</gene>
<dbReference type="InterPro" id="IPR015424">
    <property type="entry name" value="PyrdxlP-dep_Trfase"/>
</dbReference>
<dbReference type="GO" id="GO:0019700">
    <property type="term" value="P:organic phosphonate catabolic process"/>
    <property type="evidence" value="ECO:0007669"/>
    <property type="project" value="InterPro"/>
</dbReference>
<keyword evidence="12" id="KW-1185">Reference proteome</keyword>
<evidence type="ECO:0000256" key="6">
    <source>
        <dbReference type="ARBA" id="ARBA00044521"/>
    </source>
</evidence>
<evidence type="ECO:0000256" key="7">
    <source>
        <dbReference type="ARBA" id="ARBA00049460"/>
    </source>
</evidence>
<accession>G0ENI1</accession>
<dbReference type="PATRIC" id="fig|1045858.4.peg.1240"/>
<dbReference type="NCBIfam" id="NF010006">
    <property type="entry name" value="PRK13479.1"/>
    <property type="match status" value="1"/>
</dbReference>
<comment type="cofactor">
    <cofactor evidence="1 9">
        <name>pyridoxal 5'-phosphate</name>
        <dbReference type="ChEBI" id="CHEBI:597326"/>
    </cofactor>
</comment>
<dbReference type="Gene3D" id="3.90.1150.10">
    <property type="entry name" value="Aspartate Aminotransferase, domain 1"/>
    <property type="match status" value="1"/>
</dbReference>
<dbReference type="EMBL" id="CP002874">
    <property type="protein sequence ID" value="AEM21860.1"/>
    <property type="molecule type" value="Genomic_DNA"/>
</dbReference>
<evidence type="ECO:0000313" key="11">
    <source>
        <dbReference type="EMBL" id="AEM21860.1"/>
    </source>
</evidence>
<dbReference type="NCBIfam" id="TIGR03301">
    <property type="entry name" value="PhnW-AepZ"/>
    <property type="match status" value="1"/>
</dbReference>
<protein>
    <recommendedName>
        <fullName evidence="6">2-aminoethylphosphonate--pyruvate transaminase</fullName>
        <ecNumber evidence="6">2.6.1.37</ecNumber>
    </recommendedName>
</protein>
<evidence type="ECO:0000256" key="8">
    <source>
        <dbReference type="PIRSR" id="PIRSR000524-1"/>
    </source>
</evidence>
<evidence type="ECO:0000256" key="4">
    <source>
        <dbReference type="ARBA" id="ARBA00022898"/>
    </source>
</evidence>
<dbReference type="HOGENOM" id="CLU_027686_3_1_12"/>
<proteinExistence type="inferred from homology"/>
<feature type="modified residue" description="N6-(pyridoxal phosphate)lysine" evidence="9">
    <location>
        <position position="195"/>
    </location>
</feature>
<dbReference type="InterPro" id="IPR015421">
    <property type="entry name" value="PyrdxlP-dep_Trfase_major"/>
</dbReference>
<keyword evidence="5" id="KW-0670">Pyruvate</keyword>
<dbReference type="InterPro" id="IPR012703">
    <property type="entry name" value="NH2EtPonate_pyrv_transaminase"/>
</dbReference>
<evidence type="ECO:0000313" key="12">
    <source>
        <dbReference type="Proteomes" id="UP000008522"/>
    </source>
</evidence>
<dbReference type="PANTHER" id="PTHR42778">
    <property type="entry name" value="2-AMINOETHYLPHOSPHONATE--PYRUVATE TRANSAMINASE"/>
    <property type="match status" value="1"/>
</dbReference>
<dbReference type="Proteomes" id="UP000008522">
    <property type="component" value="Chromosome"/>
</dbReference>
<name>G0ENI1_BRAIP</name>
<reference evidence="11 12" key="1">
    <citation type="journal article" date="2011" name="BMC Genomics">
        <title>Complete genome sequence of Brachyspira intermedia reveals unique genomic features in Brachyspira species and phage-mediated horizontal gene transfer.</title>
        <authorList>
            <person name="Hafstrom T."/>
            <person name="Jansson D.S."/>
            <person name="Segerman B."/>
        </authorList>
    </citation>
    <scope>NUCLEOTIDE SEQUENCE [LARGE SCALE GENOMIC DNA]</scope>
    <source>
        <strain evidence="12">ATCC 51140 / PWS/A</strain>
    </source>
</reference>
<dbReference type="SUPFAM" id="SSF53383">
    <property type="entry name" value="PLP-dependent transferases"/>
    <property type="match status" value="1"/>
</dbReference>
<evidence type="ECO:0000256" key="2">
    <source>
        <dbReference type="ARBA" id="ARBA00022576"/>
    </source>
</evidence>
<dbReference type="InterPro" id="IPR024169">
    <property type="entry name" value="SP_NH2Trfase/AEP_transaminase"/>
</dbReference>
<evidence type="ECO:0000256" key="9">
    <source>
        <dbReference type="PIRSR" id="PIRSR000524-50"/>
    </source>
</evidence>
<evidence type="ECO:0000259" key="10">
    <source>
        <dbReference type="Pfam" id="PF00266"/>
    </source>
</evidence>
<dbReference type="GO" id="GO:0047304">
    <property type="term" value="F:2-aminoethylphosphonate-pyruvate transaminase activity"/>
    <property type="evidence" value="ECO:0007669"/>
    <property type="project" value="UniProtKB-EC"/>
</dbReference>
<dbReference type="PANTHER" id="PTHR42778:SF1">
    <property type="entry name" value="2-AMINOETHYLPHOSPHONATE--PYRUVATE TRANSAMINASE"/>
    <property type="match status" value="1"/>
</dbReference>
<dbReference type="Pfam" id="PF00266">
    <property type="entry name" value="Aminotran_5"/>
    <property type="match status" value="1"/>
</dbReference>
<evidence type="ECO:0000256" key="3">
    <source>
        <dbReference type="ARBA" id="ARBA00022679"/>
    </source>
</evidence>
<sequence length="369" mass="42027">MKIMNIKRNILLNPGPATTTDTVKMAQVVSDICPREKEFGEVMEFIIEELTNFVANNKDYTTVLFGGAGTAGVEAVLSSICNGKKILVINNGSYSQRMTEILSTYDADFYNYKSDLIKPIDYQKLEEVLKNNKFDYVCAVHNETGTGLLNDIEHIGSLARKYNIEFVVDAMSSYAGIPIDMEKMNIHFLIASSNKNIQGMAGVVFAICNRVSLEKLKNIKSKSYYLDLYAQYANFTKTKQTRFTPPVQTLYALKQAIIETKEETIEKRNKRYTESFETLIAGLKKLNLKLLLDYECQSKIITAIFEPECDGYNFNNMHDYLYERGFTIYPGKVSNFNTFRIANIGAIDKNDIANFLNILEEYLKSIKYI</sequence>
<dbReference type="EC" id="2.6.1.37" evidence="6"/>
<dbReference type="HAMAP" id="MF_01376">
    <property type="entry name" value="PhnW_aminotrans_5"/>
    <property type="match status" value="1"/>
</dbReference>
<feature type="domain" description="Aminotransferase class V" evidence="10">
    <location>
        <begin position="26"/>
        <end position="328"/>
    </location>
</feature>
<dbReference type="AlphaFoldDB" id="G0ENI1"/>
<organism evidence="11 12">
    <name type="scientific">Brachyspira intermedia (strain ATCC 51140 / PWS/A)</name>
    <name type="common">Serpulina intermedia</name>
    <dbReference type="NCBI Taxonomy" id="1045858"/>
    <lineage>
        <taxon>Bacteria</taxon>
        <taxon>Pseudomonadati</taxon>
        <taxon>Spirochaetota</taxon>
        <taxon>Spirochaetia</taxon>
        <taxon>Brachyspirales</taxon>
        <taxon>Brachyspiraceae</taxon>
        <taxon>Brachyspira</taxon>
    </lineage>
</organism>
<dbReference type="Gene3D" id="3.40.640.10">
    <property type="entry name" value="Type I PLP-dependent aspartate aminotransferase-like (Major domain)"/>
    <property type="match status" value="1"/>
</dbReference>